<dbReference type="AlphaFoldDB" id="A0A653C7V4"/>
<protein>
    <submittedName>
        <fullName evidence="2">Uncharacterized protein</fullName>
    </submittedName>
</protein>
<evidence type="ECO:0000256" key="1">
    <source>
        <dbReference type="SAM" id="Phobius"/>
    </source>
</evidence>
<gene>
    <name evidence="2" type="ORF">CALMAC_LOCUS6818</name>
</gene>
<organism evidence="2 3">
    <name type="scientific">Callosobruchus maculatus</name>
    <name type="common">Southern cowpea weevil</name>
    <name type="synonym">Pulse bruchid</name>
    <dbReference type="NCBI Taxonomy" id="64391"/>
    <lineage>
        <taxon>Eukaryota</taxon>
        <taxon>Metazoa</taxon>
        <taxon>Ecdysozoa</taxon>
        <taxon>Arthropoda</taxon>
        <taxon>Hexapoda</taxon>
        <taxon>Insecta</taxon>
        <taxon>Pterygota</taxon>
        <taxon>Neoptera</taxon>
        <taxon>Endopterygota</taxon>
        <taxon>Coleoptera</taxon>
        <taxon>Polyphaga</taxon>
        <taxon>Cucujiformia</taxon>
        <taxon>Chrysomeloidea</taxon>
        <taxon>Chrysomelidae</taxon>
        <taxon>Bruchinae</taxon>
        <taxon>Bruchini</taxon>
        <taxon>Callosobruchus</taxon>
    </lineage>
</organism>
<evidence type="ECO:0000313" key="2">
    <source>
        <dbReference type="EMBL" id="VEN43793.1"/>
    </source>
</evidence>
<keyword evidence="1" id="KW-0472">Membrane</keyword>
<keyword evidence="1" id="KW-0812">Transmembrane</keyword>
<sequence>MMYTKKREVQDMLMKVNKSFWKIGEIINPHERQMYSEMVQQTKQIFHLLVFLFMFWLLSTFGIYNLPMESYRPPWVPLTPLIVFENIFCVLL</sequence>
<feature type="transmembrane region" description="Helical" evidence="1">
    <location>
        <begin position="45"/>
        <end position="64"/>
    </location>
</feature>
<keyword evidence="3" id="KW-1185">Reference proteome</keyword>
<evidence type="ECO:0000313" key="3">
    <source>
        <dbReference type="Proteomes" id="UP000410492"/>
    </source>
</evidence>
<dbReference type="EMBL" id="CAACVG010007134">
    <property type="protein sequence ID" value="VEN43793.1"/>
    <property type="molecule type" value="Genomic_DNA"/>
</dbReference>
<feature type="non-terminal residue" evidence="2">
    <location>
        <position position="92"/>
    </location>
</feature>
<name>A0A653C7V4_CALMS</name>
<proteinExistence type="predicted"/>
<reference evidence="2 3" key="1">
    <citation type="submission" date="2019-01" db="EMBL/GenBank/DDBJ databases">
        <authorList>
            <person name="Sayadi A."/>
        </authorList>
    </citation>
    <scope>NUCLEOTIDE SEQUENCE [LARGE SCALE GENOMIC DNA]</scope>
</reference>
<accession>A0A653C7V4</accession>
<dbReference type="Proteomes" id="UP000410492">
    <property type="component" value="Unassembled WGS sequence"/>
</dbReference>
<keyword evidence="1" id="KW-1133">Transmembrane helix</keyword>